<dbReference type="EMBL" id="CP032694">
    <property type="protein sequence ID" value="AYG57818.1"/>
    <property type="molecule type" value="Genomic_DNA"/>
</dbReference>
<protein>
    <submittedName>
        <fullName evidence="2">Uncharacterized protein</fullName>
    </submittedName>
</protein>
<dbReference type="RefSeq" id="WP_120702913.1">
    <property type="nucleotide sequence ID" value="NZ_CP032694.1"/>
</dbReference>
<proteinExistence type="predicted"/>
<evidence type="ECO:0000313" key="3">
    <source>
        <dbReference type="Proteomes" id="UP000282195"/>
    </source>
</evidence>
<keyword evidence="3" id="KW-1185">Reference proteome</keyword>
<dbReference type="AlphaFoldDB" id="A0A387FG42"/>
<gene>
    <name evidence="2" type="ORF">CCGE525_02585</name>
</gene>
<feature type="region of interest" description="Disordered" evidence="1">
    <location>
        <begin position="135"/>
        <end position="155"/>
    </location>
</feature>
<accession>A0A387FG42</accession>
<evidence type="ECO:0000313" key="2">
    <source>
        <dbReference type="EMBL" id="AYG57818.1"/>
    </source>
</evidence>
<dbReference type="Proteomes" id="UP000282195">
    <property type="component" value="Chromosome"/>
</dbReference>
<sequence>MEDQINALNTAKDISKEFDNIALAEISKSRYIPRLERFGRYHSTLINLDAKISEIISILNDDRLYLEKLIDLLDTGRLNASMGYLEIEAMESVEKSFSREDQDRIYENVLLRSQKAEVEFGRKFKDAMETAAERLRAAEPRNPRVLKAAQKPEKG</sequence>
<dbReference type="KEGG" id="rjg:CCGE525_02585"/>
<reference evidence="2 3" key="1">
    <citation type="submission" date="2018-10" db="EMBL/GenBank/DDBJ databases">
        <title>Rhizobium etli, R. leguminosarum and a new Rhizobium genospecies from Phaseolus dumosus.</title>
        <authorList>
            <person name="Ramirez-Puebla S.T."/>
            <person name="Rogel-Hernandez M.A."/>
            <person name="Guerrero G."/>
            <person name="Ormeno-Orrillo E."/>
            <person name="Martinez-Romero J.C."/>
            <person name="Negrete-Yankelevich S."/>
            <person name="Martinez-Romero E."/>
        </authorList>
    </citation>
    <scope>NUCLEOTIDE SEQUENCE [LARGE SCALE GENOMIC DNA]</scope>
    <source>
        <strain evidence="2 3">CCGE525</strain>
    </source>
</reference>
<organism evidence="2 3">
    <name type="scientific">Rhizobium jaguaris</name>
    <dbReference type="NCBI Taxonomy" id="1312183"/>
    <lineage>
        <taxon>Bacteria</taxon>
        <taxon>Pseudomonadati</taxon>
        <taxon>Pseudomonadota</taxon>
        <taxon>Alphaproteobacteria</taxon>
        <taxon>Hyphomicrobiales</taxon>
        <taxon>Rhizobiaceae</taxon>
        <taxon>Rhizobium/Agrobacterium group</taxon>
        <taxon>Rhizobium</taxon>
    </lineage>
</organism>
<name>A0A387FG42_9HYPH</name>
<evidence type="ECO:0000256" key="1">
    <source>
        <dbReference type="SAM" id="MobiDB-lite"/>
    </source>
</evidence>